<dbReference type="GeneID" id="1445421"/>
<dbReference type="PANTHER" id="PTHR42776:SF27">
    <property type="entry name" value="DIPEPTIDYL PEPTIDASE FAMILY MEMBER 6"/>
    <property type="match status" value="1"/>
</dbReference>
<sequence>MDVEMLVRRFLAVKSSHTPRIDPSTGCIYYLSDSASSQPVIWKSCESRNDVWLPWERRVGSLEIAPDGLVAFSTDKDGDERWSIYIAGEDLGVRLVAGEDGSINMIGPWSPDGRLLAFTSNKRNGVDFDLYVFDREKGSVSIVVEGEGIIAASSWIDGSRLLAVKRNSNLDSDILAVNVYKGEAKVLTRHRGEELNTSPRPIGGGKALFISNMDSEFTGIALIDLQTGDRRLVFREQWDVEALEVSGKTVVYSLNVDGESRVYTTKIDERGSLLQPRPIEGLPRGSLLSLDLNEKLGLAVFSLSTPKHGIEIYIAGLGRSASRLTVSPKAWLREDEFVEPEHFSYESFDGIKVRALLYKPDKPLYTPPPAVVYLHGGPESQERVRFNVFPQALAAIGIATIAPNYRGSTGYGRRFVHLDDVEKRMDAVRDVYYAVKAAVEAGLVDGSRLCVMGGSYGGYLTLMSLAIYPDLWKCGVEIVGIVNLVTFIRNTSPYRRRYRIAEYGDPDVHGEIMLKLSPITYVENMKAPLMVIHGAKDPRVPVSEAEQLVEALSSRGVRVRYVRLEDEGHGIVKLENKLRVYREALEFIYENLASR</sequence>
<evidence type="ECO:0000259" key="3">
    <source>
        <dbReference type="Pfam" id="PF00326"/>
    </source>
</evidence>
<dbReference type="Pfam" id="PF00326">
    <property type="entry name" value="Peptidase_S9"/>
    <property type="match status" value="1"/>
</dbReference>
<protein>
    <submittedName>
        <fullName evidence="4">Acylamino-acid-releasing enzyme</fullName>
    </submittedName>
</protein>
<dbReference type="EMBL" id="BA000002">
    <property type="protein sequence ID" value="BAA81456.2"/>
    <property type="molecule type" value="Genomic_DNA"/>
</dbReference>
<dbReference type="PIR" id="H72474">
    <property type="entry name" value="H72474"/>
</dbReference>
<evidence type="ECO:0000313" key="5">
    <source>
        <dbReference type="Proteomes" id="UP000002518"/>
    </source>
</evidence>
<keyword evidence="2" id="KW-0720">Serine protease</keyword>
<dbReference type="eggNOG" id="arCOG01646">
    <property type="taxonomic scope" value="Archaea"/>
</dbReference>
<dbReference type="RefSeq" id="WP_010867008.1">
    <property type="nucleotide sequence ID" value="NC_000854.2"/>
</dbReference>
<dbReference type="InterPro" id="IPR011659">
    <property type="entry name" value="WD40"/>
</dbReference>
<dbReference type="Proteomes" id="UP000002518">
    <property type="component" value="Chromosome"/>
</dbReference>
<dbReference type="STRING" id="272557.APE_2441.1"/>
<keyword evidence="5" id="KW-1185">Reference proteome</keyword>
<dbReference type="PANTHER" id="PTHR42776">
    <property type="entry name" value="SERINE PEPTIDASE S9 FAMILY MEMBER"/>
    <property type="match status" value="1"/>
</dbReference>
<gene>
    <name evidence="4" type="ordered locus">APE_2441.1</name>
</gene>
<evidence type="ECO:0000256" key="2">
    <source>
        <dbReference type="ARBA" id="ARBA00022825"/>
    </source>
</evidence>
<accession>Q9Y944</accession>
<name>Q9Y944_AERPE</name>
<dbReference type="SUPFAM" id="SSF82171">
    <property type="entry name" value="DPP6 N-terminal domain-like"/>
    <property type="match status" value="1"/>
</dbReference>
<dbReference type="Pfam" id="PF07676">
    <property type="entry name" value="PD40"/>
    <property type="match status" value="1"/>
</dbReference>
<feature type="domain" description="Peptidase S9 prolyl oligopeptidase catalytic" evidence="3">
    <location>
        <begin position="390"/>
        <end position="593"/>
    </location>
</feature>
<dbReference type="Gene3D" id="2.120.10.30">
    <property type="entry name" value="TolB, C-terminal domain"/>
    <property type="match status" value="1"/>
</dbReference>
<dbReference type="InterPro" id="IPR001375">
    <property type="entry name" value="Peptidase_S9_cat"/>
</dbReference>
<dbReference type="AlphaFoldDB" id="Q9Y944"/>
<evidence type="ECO:0000313" key="4">
    <source>
        <dbReference type="EMBL" id="BAA81456.2"/>
    </source>
</evidence>
<dbReference type="InterPro" id="IPR029058">
    <property type="entry name" value="AB_hydrolase_fold"/>
</dbReference>
<dbReference type="MEROPS" id="S09.A77"/>
<dbReference type="GO" id="GO:0004252">
    <property type="term" value="F:serine-type endopeptidase activity"/>
    <property type="evidence" value="ECO:0007669"/>
    <property type="project" value="TreeGrafter"/>
</dbReference>
<dbReference type="Gene3D" id="3.40.50.1820">
    <property type="entry name" value="alpha/beta hydrolase"/>
    <property type="match status" value="1"/>
</dbReference>
<dbReference type="InterPro" id="IPR011042">
    <property type="entry name" value="6-blade_b-propeller_TolB-like"/>
</dbReference>
<keyword evidence="2" id="KW-0645">Protease</keyword>
<proteinExistence type="predicted"/>
<dbReference type="SUPFAM" id="SSF53474">
    <property type="entry name" value="alpha/beta-Hydrolases"/>
    <property type="match status" value="1"/>
</dbReference>
<dbReference type="EnsemblBacteria" id="BAA81456">
    <property type="protein sequence ID" value="BAA81456"/>
    <property type="gene ID" value="APE_2441.1"/>
</dbReference>
<dbReference type="GO" id="GO:0006508">
    <property type="term" value="P:proteolysis"/>
    <property type="evidence" value="ECO:0007669"/>
    <property type="project" value="InterPro"/>
</dbReference>
<dbReference type="KEGG" id="ape:APE_2441.1"/>
<dbReference type="ESTHER" id="aerpe-APE2441">
    <property type="family name" value="Prolyl_oligopeptidase_S9"/>
</dbReference>
<organism evidence="4 5">
    <name type="scientific">Aeropyrum pernix (strain ATCC 700893 / DSM 11879 / JCM 9820 / NBRC 100138 / K1)</name>
    <dbReference type="NCBI Taxonomy" id="272557"/>
    <lineage>
        <taxon>Archaea</taxon>
        <taxon>Thermoproteota</taxon>
        <taxon>Thermoprotei</taxon>
        <taxon>Desulfurococcales</taxon>
        <taxon>Desulfurococcaceae</taxon>
        <taxon>Aeropyrum</taxon>
    </lineage>
</organism>
<keyword evidence="1" id="KW-0378">Hydrolase</keyword>
<reference evidence="4 5" key="1">
    <citation type="journal article" date="1999" name="DNA Res.">
        <title>Complete genome sequence of an aerobic hyper-thermophilic crenarchaeon, Aeropyrum pernix K1.</title>
        <authorList>
            <person name="Kawarabayasi Y."/>
            <person name="Hino Y."/>
            <person name="Horikawa H."/>
            <person name="Yamazaki S."/>
            <person name="Haikawa Y."/>
            <person name="Jin-no K."/>
            <person name="Takahashi M."/>
            <person name="Sekine M."/>
            <person name="Baba S."/>
            <person name="Ankai A."/>
            <person name="Kosugi H."/>
            <person name="Hosoyama A."/>
            <person name="Fukui S."/>
            <person name="Nagai Y."/>
            <person name="Nishijima K."/>
            <person name="Nakazawa H."/>
            <person name="Takamiya M."/>
            <person name="Masuda S."/>
            <person name="Funahashi T."/>
            <person name="Tanaka T."/>
            <person name="Kudoh Y."/>
            <person name="Yamazaki J."/>
            <person name="Kushida N."/>
            <person name="Oguchi A."/>
            <person name="Aoki K."/>
            <person name="Kubota K."/>
            <person name="Nakamura Y."/>
            <person name="Nomura N."/>
            <person name="Sako Y."/>
            <person name="Kikuchi H."/>
        </authorList>
    </citation>
    <scope>NUCLEOTIDE SEQUENCE [LARGE SCALE GENOMIC DNA]</scope>
    <source>
        <strain evidence="5">ATCC 700893 / DSM 11879 / JCM 9820 / NBRC 100138 / K1</strain>
    </source>
</reference>
<evidence type="ECO:0000256" key="1">
    <source>
        <dbReference type="ARBA" id="ARBA00022801"/>
    </source>
</evidence>